<dbReference type="InterPro" id="IPR050270">
    <property type="entry name" value="DegV_domain_contain"/>
</dbReference>
<dbReference type="EMBL" id="VFPU01000001">
    <property type="protein sequence ID" value="TQM96290.1"/>
    <property type="molecule type" value="Genomic_DNA"/>
</dbReference>
<dbReference type="SUPFAM" id="SSF82549">
    <property type="entry name" value="DAK1/DegV-like"/>
    <property type="match status" value="1"/>
</dbReference>
<evidence type="ECO:0000313" key="3">
    <source>
        <dbReference type="Proteomes" id="UP000315133"/>
    </source>
</evidence>
<keyword evidence="3" id="KW-1185">Reference proteome</keyword>
<keyword evidence="1" id="KW-0446">Lipid-binding</keyword>
<dbReference type="RefSeq" id="WP_141817934.1">
    <property type="nucleotide sequence ID" value="NZ_BAAAIL010000003.1"/>
</dbReference>
<gene>
    <name evidence="2" type="ORF">FB476_1154</name>
</gene>
<evidence type="ECO:0000313" key="2">
    <source>
        <dbReference type="EMBL" id="TQM96290.1"/>
    </source>
</evidence>
<dbReference type="Proteomes" id="UP000315133">
    <property type="component" value="Unassembled WGS sequence"/>
</dbReference>
<dbReference type="GO" id="GO:0008289">
    <property type="term" value="F:lipid binding"/>
    <property type="evidence" value="ECO:0007669"/>
    <property type="project" value="UniProtKB-KW"/>
</dbReference>
<sequence>MSRTQLVTDATACLPRGTAERLGVAVVPLHVTVSGRGTVQAREITPAEVADILATSSARMSTSRPSPGEFVDAYRDVAERTGADTIVSAHLSGAVSGTVEAAELARDELAGELTVEVVDSRVLGMALGYAVCAGAEAAASGAGAADVAEVVSRHAAASRTWFYVDTLEHLRRGGRIGRAAALVGSALAIKPLLTLRDGEVHPEERVRTRAKALARLVDRAAAAVEEARAEGLEVRMAVHELGAAEAAADLAGTLQERTGLEPLVTELDPVVGVHTGPGTLGVVVAPEPR</sequence>
<dbReference type="PANTHER" id="PTHR33434:SF2">
    <property type="entry name" value="FATTY ACID-BINDING PROTEIN TM_1468"/>
    <property type="match status" value="1"/>
</dbReference>
<evidence type="ECO:0000256" key="1">
    <source>
        <dbReference type="ARBA" id="ARBA00023121"/>
    </source>
</evidence>
<reference evidence="2 3" key="1">
    <citation type="submission" date="2019-06" db="EMBL/GenBank/DDBJ databases">
        <title>Sequencing the genomes of 1000 actinobacteria strains.</title>
        <authorList>
            <person name="Klenk H.-P."/>
        </authorList>
    </citation>
    <scope>NUCLEOTIDE SEQUENCE [LARGE SCALE GENOMIC DNA]</scope>
    <source>
        <strain evidence="2 3">DSM 12362</strain>
    </source>
</reference>
<dbReference type="PANTHER" id="PTHR33434">
    <property type="entry name" value="DEGV DOMAIN-CONTAINING PROTEIN DR_1986-RELATED"/>
    <property type="match status" value="1"/>
</dbReference>
<dbReference type="PROSITE" id="PS51482">
    <property type="entry name" value="DEGV"/>
    <property type="match status" value="1"/>
</dbReference>
<accession>A0A543KMH7</accession>
<dbReference type="Gene3D" id="3.40.50.10170">
    <property type="match status" value="1"/>
</dbReference>
<dbReference type="Pfam" id="PF02645">
    <property type="entry name" value="DegV"/>
    <property type="match status" value="1"/>
</dbReference>
<dbReference type="OrthoDB" id="9760324at2"/>
<organism evidence="2 3">
    <name type="scientific">Ornithinimicrobium humiphilum</name>
    <dbReference type="NCBI Taxonomy" id="125288"/>
    <lineage>
        <taxon>Bacteria</taxon>
        <taxon>Bacillati</taxon>
        <taxon>Actinomycetota</taxon>
        <taxon>Actinomycetes</taxon>
        <taxon>Micrococcales</taxon>
        <taxon>Ornithinimicrobiaceae</taxon>
        <taxon>Ornithinimicrobium</taxon>
    </lineage>
</organism>
<dbReference type="InterPro" id="IPR043168">
    <property type="entry name" value="DegV_C"/>
</dbReference>
<comment type="caution">
    <text evidence="2">The sequence shown here is derived from an EMBL/GenBank/DDBJ whole genome shotgun (WGS) entry which is preliminary data.</text>
</comment>
<dbReference type="AlphaFoldDB" id="A0A543KMH7"/>
<dbReference type="InterPro" id="IPR003797">
    <property type="entry name" value="DegV"/>
</dbReference>
<dbReference type="Gene3D" id="3.30.1180.10">
    <property type="match status" value="1"/>
</dbReference>
<proteinExistence type="predicted"/>
<name>A0A543KMH7_9MICO</name>
<protein>
    <submittedName>
        <fullName evidence="2">DegV family protein with EDD domain</fullName>
    </submittedName>
</protein>
<dbReference type="NCBIfam" id="TIGR00762">
    <property type="entry name" value="DegV"/>
    <property type="match status" value="1"/>
</dbReference>